<organism evidence="13">
    <name type="scientific">Arcella intermedia</name>
    <dbReference type="NCBI Taxonomy" id="1963864"/>
    <lineage>
        <taxon>Eukaryota</taxon>
        <taxon>Amoebozoa</taxon>
        <taxon>Tubulinea</taxon>
        <taxon>Elardia</taxon>
        <taxon>Arcellinida</taxon>
        <taxon>Sphaerothecina</taxon>
        <taxon>Arcellidae</taxon>
        <taxon>Arcella</taxon>
    </lineage>
</organism>
<dbReference type="EMBL" id="GIBP01012407">
    <property type="protein sequence ID" value="NDV41376.1"/>
    <property type="molecule type" value="Transcribed_RNA"/>
</dbReference>
<protein>
    <recommendedName>
        <fullName evidence="5">NADH dehydrogenase [ubiquinone] 1 beta subcomplex subunit 7</fullName>
    </recommendedName>
</protein>
<evidence type="ECO:0000256" key="5">
    <source>
        <dbReference type="ARBA" id="ARBA00018677"/>
    </source>
</evidence>
<dbReference type="PANTHER" id="PTHR20900:SF0">
    <property type="entry name" value="NADH DEHYDROGENASE [UBIQUINONE] 1 BETA SUBCOMPLEX SUBUNIT 7"/>
    <property type="match status" value="1"/>
</dbReference>
<dbReference type="GO" id="GO:0005743">
    <property type="term" value="C:mitochondrial inner membrane"/>
    <property type="evidence" value="ECO:0007669"/>
    <property type="project" value="UniProtKB-SubCell"/>
</dbReference>
<evidence type="ECO:0000313" key="13">
    <source>
        <dbReference type="EMBL" id="NDV41376.1"/>
    </source>
</evidence>
<keyword evidence="9" id="KW-0249">Electron transport</keyword>
<evidence type="ECO:0000256" key="8">
    <source>
        <dbReference type="ARBA" id="ARBA00022792"/>
    </source>
</evidence>
<evidence type="ECO:0000256" key="11">
    <source>
        <dbReference type="ARBA" id="ARBA00023136"/>
    </source>
</evidence>
<dbReference type="Pfam" id="PF05676">
    <property type="entry name" value="NDUF_B7"/>
    <property type="match status" value="1"/>
</dbReference>
<name>A0A6B2LXY5_9EUKA</name>
<comment type="similarity">
    <text evidence="4">Belongs to the complex I NDUFB7 subunit family.</text>
</comment>
<dbReference type="AlphaFoldDB" id="A0A6B2LXY5"/>
<keyword evidence="6" id="KW-0813">Transport</keyword>
<evidence type="ECO:0000256" key="1">
    <source>
        <dbReference type="ARBA" id="ARBA00003195"/>
    </source>
</evidence>
<reference evidence="13" key="1">
    <citation type="journal article" date="2020" name="J. Eukaryot. Microbiol.">
        <title>De novo Sequencing, Assembly and Annotation of the Transcriptome for the Free-Living Testate Amoeba Arcella intermedia.</title>
        <authorList>
            <person name="Ribeiro G.M."/>
            <person name="Porfirio-Sousa A.L."/>
            <person name="Maurer-Alcala X.X."/>
            <person name="Katz L.A."/>
            <person name="Lahr D.J.G."/>
        </authorList>
    </citation>
    <scope>NUCLEOTIDE SEQUENCE</scope>
</reference>
<evidence type="ECO:0000256" key="2">
    <source>
        <dbReference type="ARBA" id="ARBA00004569"/>
    </source>
</evidence>
<accession>A0A6B2LXY5</accession>
<keyword evidence="7" id="KW-0679">Respiratory chain</keyword>
<keyword evidence="8" id="KW-0999">Mitochondrion inner membrane</keyword>
<dbReference type="PROSITE" id="PS51808">
    <property type="entry name" value="CHCH"/>
    <property type="match status" value="1"/>
</dbReference>
<keyword evidence="10" id="KW-0496">Mitochondrion</keyword>
<comment type="subcellular location">
    <subcellularLocation>
        <location evidence="3">Mitochondrion inner membrane</location>
        <topology evidence="3">Peripheral membrane protein</topology>
    </subcellularLocation>
    <subcellularLocation>
        <location evidence="2">Mitochondrion intermembrane space</location>
    </subcellularLocation>
</comment>
<proteinExistence type="inferred from homology"/>
<dbReference type="InterPro" id="IPR008698">
    <property type="entry name" value="NDUB7"/>
</dbReference>
<sequence length="68" mass="7979">MAKAQLPLIWRDGCAGLLIPLNECRLQNFALPWKCGALRNDYYKCEAEDYYRRAKIAKELALKELKQY</sequence>
<evidence type="ECO:0000256" key="4">
    <source>
        <dbReference type="ARBA" id="ARBA00008006"/>
    </source>
</evidence>
<keyword evidence="12" id="KW-1015">Disulfide bond</keyword>
<evidence type="ECO:0000256" key="7">
    <source>
        <dbReference type="ARBA" id="ARBA00022660"/>
    </source>
</evidence>
<evidence type="ECO:0000256" key="10">
    <source>
        <dbReference type="ARBA" id="ARBA00023128"/>
    </source>
</evidence>
<dbReference type="PANTHER" id="PTHR20900">
    <property type="entry name" value="NADH:UBIQUINONE OXIDOREDUCTASE B18-LIKE SUBUNIT"/>
    <property type="match status" value="1"/>
</dbReference>
<evidence type="ECO:0000256" key="9">
    <source>
        <dbReference type="ARBA" id="ARBA00022982"/>
    </source>
</evidence>
<evidence type="ECO:0000256" key="3">
    <source>
        <dbReference type="ARBA" id="ARBA00004637"/>
    </source>
</evidence>
<comment type="function">
    <text evidence="1">Accessory subunit of the mitochondrial membrane respiratory chain NADH dehydrogenase (Complex I), that is believed not to be involved in catalysis. Complex I functions in the transfer of electrons from NADH to the respiratory chain. The immediate electron acceptor for the enzyme is believed to be ubiquinone.</text>
</comment>
<dbReference type="GO" id="GO:0005758">
    <property type="term" value="C:mitochondrial intermembrane space"/>
    <property type="evidence" value="ECO:0007669"/>
    <property type="project" value="UniProtKB-SubCell"/>
</dbReference>
<evidence type="ECO:0000256" key="12">
    <source>
        <dbReference type="ARBA" id="ARBA00023157"/>
    </source>
</evidence>
<evidence type="ECO:0000256" key="6">
    <source>
        <dbReference type="ARBA" id="ARBA00022448"/>
    </source>
</evidence>
<keyword evidence="11" id="KW-0472">Membrane</keyword>